<accession>A0A9D4XIK8</accession>
<organism evidence="9 10">
    <name type="scientific">Pisum sativum</name>
    <name type="common">Garden pea</name>
    <name type="synonym">Lathyrus oleraceus</name>
    <dbReference type="NCBI Taxonomy" id="3888"/>
    <lineage>
        <taxon>Eukaryota</taxon>
        <taxon>Viridiplantae</taxon>
        <taxon>Streptophyta</taxon>
        <taxon>Embryophyta</taxon>
        <taxon>Tracheophyta</taxon>
        <taxon>Spermatophyta</taxon>
        <taxon>Magnoliopsida</taxon>
        <taxon>eudicotyledons</taxon>
        <taxon>Gunneridae</taxon>
        <taxon>Pentapetalae</taxon>
        <taxon>rosids</taxon>
        <taxon>fabids</taxon>
        <taxon>Fabales</taxon>
        <taxon>Fabaceae</taxon>
        <taxon>Papilionoideae</taxon>
        <taxon>50 kb inversion clade</taxon>
        <taxon>NPAAA clade</taxon>
        <taxon>Hologalegina</taxon>
        <taxon>IRL clade</taxon>
        <taxon>Fabeae</taxon>
        <taxon>Lathyrus</taxon>
    </lineage>
</organism>
<keyword evidence="6" id="KW-0695">RNA-directed DNA polymerase</keyword>
<dbReference type="EMBL" id="JAMSHJ010000004">
    <property type="protein sequence ID" value="KAI5422008.1"/>
    <property type="molecule type" value="Genomic_DNA"/>
</dbReference>
<evidence type="ECO:0000256" key="1">
    <source>
        <dbReference type="ARBA" id="ARBA00022679"/>
    </source>
</evidence>
<evidence type="ECO:0000256" key="2">
    <source>
        <dbReference type="ARBA" id="ARBA00022695"/>
    </source>
</evidence>
<evidence type="ECO:0008006" key="11">
    <source>
        <dbReference type="Google" id="ProtNLM"/>
    </source>
</evidence>
<dbReference type="InterPro" id="IPR041373">
    <property type="entry name" value="RT_RNaseH"/>
</dbReference>
<protein>
    <recommendedName>
        <fullName evidence="11">Retrovirus-related Pol polyprotein from transposon 17.6</fullName>
    </recommendedName>
</protein>
<evidence type="ECO:0000256" key="4">
    <source>
        <dbReference type="ARBA" id="ARBA00022759"/>
    </source>
</evidence>
<dbReference type="Pfam" id="PF17917">
    <property type="entry name" value="RT_RNaseH"/>
    <property type="match status" value="1"/>
</dbReference>
<feature type="domain" description="Reverse transcriptase RNase H-like" evidence="7">
    <location>
        <begin position="2"/>
        <end position="86"/>
    </location>
</feature>
<evidence type="ECO:0000313" key="9">
    <source>
        <dbReference type="EMBL" id="KAI5422008.1"/>
    </source>
</evidence>
<evidence type="ECO:0000259" key="8">
    <source>
        <dbReference type="Pfam" id="PF17921"/>
    </source>
</evidence>
<name>A0A9D4XIK8_PEA</name>
<dbReference type="GO" id="GO:0004519">
    <property type="term" value="F:endonuclease activity"/>
    <property type="evidence" value="ECO:0007669"/>
    <property type="project" value="UniProtKB-KW"/>
</dbReference>
<gene>
    <name evidence="9" type="ORF">KIW84_045455</name>
</gene>
<keyword evidence="2" id="KW-0548">Nucleotidyltransferase</keyword>
<dbReference type="CDD" id="cd09274">
    <property type="entry name" value="RNase_HI_RT_Ty3"/>
    <property type="match status" value="1"/>
</dbReference>
<dbReference type="Gene3D" id="1.10.340.70">
    <property type="match status" value="1"/>
</dbReference>
<keyword evidence="3" id="KW-0540">Nuclease</keyword>
<keyword evidence="1" id="KW-0808">Transferase</keyword>
<dbReference type="PANTHER" id="PTHR37984:SF5">
    <property type="entry name" value="PROTEIN NYNRIN-LIKE"/>
    <property type="match status" value="1"/>
</dbReference>
<keyword evidence="10" id="KW-1185">Reference proteome</keyword>
<comment type="caution">
    <text evidence="9">The sequence shown here is derived from an EMBL/GenBank/DDBJ whole genome shotgun (WGS) entry which is preliminary data.</text>
</comment>
<dbReference type="InterPro" id="IPR043502">
    <property type="entry name" value="DNA/RNA_pol_sf"/>
</dbReference>
<dbReference type="InterPro" id="IPR041588">
    <property type="entry name" value="Integrase_H2C2"/>
</dbReference>
<dbReference type="GO" id="GO:0003964">
    <property type="term" value="F:RNA-directed DNA polymerase activity"/>
    <property type="evidence" value="ECO:0007669"/>
    <property type="project" value="UniProtKB-KW"/>
</dbReference>
<dbReference type="PANTHER" id="PTHR37984">
    <property type="entry name" value="PROTEIN CBG26694"/>
    <property type="match status" value="1"/>
</dbReference>
<dbReference type="Gramene" id="Psat04G0545500-T1">
    <property type="protein sequence ID" value="KAI5422008.1"/>
    <property type="gene ID" value="KIW84_045455"/>
</dbReference>
<keyword evidence="4" id="KW-0255">Endonuclease</keyword>
<dbReference type="SUPFAM" id="SSF56672">
    <property type="entry name" value="DNA/RNA polymerases"/>
    <property type="match status" value="1"/>
</dbReference>
<evidence type="ECO:0000259" key="7">
    <source>
        <dbReference type="Pfam" id="PF17917"/>
    </source>
</evidence>
<evidence type="ECO:0000313" key="10">
    <source>
        <dbReference type="Proteomes" id="UP001058974"/>
    </source>
</evidence>
<dbReference type="Proteomes" id="UP001058974">
    <property type="component" value="Chromosome 4"/>
</dbReference>
<evidence type="ECO:0000256" key="5">
    <source>
        <dbReference type="ARBA" id="ARBA00022801"/>
    </source>
</evidence>
<dbReference type="GO" id="GO:0016787">
    <property type="term" value="F:hydrolase activity"/>
    <property type="evidence" value="ECO:0007669"/>
    <property type="project" value="UniProtKB-KW"/>
</dbReference>
<proteinExistence type="predicted"/>
<sequence>MGLSGVLMYNKQVMDYASRQLKVHERNYPTHGLELVVVVFVLKIWRHHLFGSRFEVFNDHKSLKYLFEQKELNMRHMRWLEFLKDYDFSFNYHPGKANGVVDALSDDFRIDENGVIRFRDRVCVPDVPEIKKSILGEGHRSGLSIHLRTTKMYKDLRKMFWWPGMKEEIVEFVYACLNFQKSKVKHQKLLGLMQLMSIPEWKWDNILMDFVYGSGRVCKKLSGYKTRFEFCLSPADRWSDREDYPILKRVVEGLCARTRGCMNVVIGQRFQQTTEKIKVIQEKMRASWSSHKSYHDKHRKSLELQEGDHVFMRVTRVNGGGRTLKS</sequence>
<dbReference type="AlphaFoldDB" id="A0A9D4XIK8"/>
<evidence type="ECO:0000256" key="6">
    <source>
        <dbReference type="ARBA" id="ARBA00022918"/>
    </source>
</evidence>
<keyword evidence="5" id="KW-0378">Hydrolase</keyword>
<dbReference type="InterPro" id="IPR050951">
    <property type="entry name" value="Retrovirus_Pol_polyprotein"/>
</dbReference>
<dbReference type="Pfam" id="PF17921">
    <property type="entry name" value="Integrase_H2C2"/>
    <property type="match status" value="1"/>
</dbReference>
<reference evidence="9 10" key="1">
    <citation type="journal article" date="2022" name="Nat. Genet.">
        <title>Improved pea reference genome and pan-genome highlight genomic features and evolutionary characteristics.</title>
        <authorList>
            <person name="Yang T."/>
            <person name="Liu R."/>
            <person name="Luo Y."/>
            <person name="Hu S."/>
            <person name="Wang D."/>
            <person name="Wang C."/>
            <person name="Pandey M.K."/>
            <person name="Ge S."/>
            <person name="Xu Q."/>
            <person name="Li N."/>
            <person name="Li G."/>
            <person name="Huang Y."/>
            <person name="Saxena R.K."/>
            <person name="Ji Y."/>
            <person name="Li M."/>
            <person name="Yan X."/>
            <person name="He Y."/>
            <person name="Liu Y."/>
            <person name="Wang X."/>
            <person name="Xiang C."/>
            <person name="Varshney R.K."/>
            <person name="Ding H."/>
            <person name="Gao S."/>
            <person name="Zong X."/>
        </authorList>
    </citation>
    <scope>NUCLEOTIDE SEQUENCE [LARGE SCALE GENOMIC DNA]</scope>
    <source>
        <strain evidence="9 10">cv. Zhongwan 6</strain>
    </source>
</reference>
<feature type="domain" description="Integrase zinc-binding" evidence="8">
    <location>
        <begin position="129"/>
        <end position="184"/>
    </location>
</feature>
<evidence type="ECO:0000256" key="3">
    <source>
        <dbReference type="ARBA" id="ARBA00022722"/>
    </source>
</evidence>